<feature type="coiled-coil region" evidence="1">
    <location>
        <begin position="698"/>
        <end position="732"/>
    </location>
</feature>
<keyword evidence="5" id="KW-1185">Reference proteome</keyword>
<evidence type="ECO:0000256" key="1">
    <source>
        <dbReference type="SAM" id="Coils"/>
    </source>
</evidence>
<gene>
    <name evidence="4" type="ORF">ANE_LOCUS11223</name>
</gene>
<dbReference type="PANTHER" id="PTHR46033:SF73">
    <property type="entry name" value="AMINOTRANSFERASE-LIKE, MOBILE DOMAIN PROTEIN-RELATED"/>
    <property type="match status" value="1"/>
</dbReference>
<dbReference type="Pfam" id="PF10536">
    <property type="entry name" value="PMD"/>
    <property type="match status" value="1"/>
</dbReference>
<keyword evidence="1" id="KW-0175">Coiled coil</keyword>
<dbReference type="GO" id="GO:0010073">
    <property type="term" value="P:meristem maintenance"/>
    <property type="evidence" value="ECO:0007669"/>
    <property type="project" value="InterPro"/>
</dbReference>
<evidence type="ECO:0000256" key="2">
    <source>
        <dbReference type="SAM" id="MobiDB-lite"/>
    </source>
</evidence>
<feature type="region of interest" description="Disordered" evidence="2">
    <location>
        <begin position="672"/>
        <end position="695"/>
    </location>
</feature>
<sequence>MDDLTLQEDLVQERQELMASPPENSKKSHLLKPCSTTSIDGSGAVLPHQNRPDLKALSSSVTFNGWRLASSKFKSWTTKMAALHKPIWRKAGIYEAVMSSTYRIKPDKDLVLGIAEKWCPDTRTFVFPWGETSITLEDVMVLLGFSVSGLPVFASLDASGERIKEKIEREWVKIKIKISFVTQLVWMERFMDSNDDMLEHVAFLVCWLSYFVFPLRYYHIFEAVFSIAVHLSSGTKIALAPAALAHLYAELTLLKNHIQAFDESKTTVNDDSSALFKLVQVWTWERFKELQPKPNQLQEGEPRLALWHKTERKIDDVRRILDNSNIDSFEWRPFTKPVKNWEFPRFYPEKAMYVPIGPNLDDEFTSFARFIKVSELVGIDNMEHYFPDRVASQFGILQNVPGPVNRNNLSKEEAWDHYNKPIDALALHIPSRDAIPSVTPMFCEWWRKAFQEFQSSSEKRQVVESSEMNRTSEVSRRKRRNYMILSCKKKGKTHAPSDNDVRLTVADIRRQNNNMYRAVKNSGGDVSEQLGKKTRLGADNNDSGPSQKRALISADGDEAVPPPETDETGSNGKKNIGLTLIDETNSSDSFLGANGVEVVVSPPETVQNCGDELDVYGSNADMIDGSSEEPNLVLQENGSIAGEKVRSDEKLCSEAEKEDDVVDNERLVQENVAIKEEDLADNNGPTSRDYDDSYKKRKQELEVLASSMETRIEKTERDLAWLKERRAIIQRRIAAARLI</sequence>
<feature type="region of interest" description="Disordered" evidence="2">
    <location>
        <begin position="457"/>
        <end position="477"/>
    </location>
</feature>
<feature type="compositionally biased region" description="Polar residues" evidence="2">
    <location>
        <begin position="463"/>
        <end position="472"/>
    </location>
</feature>
<evidence type="ECO:0000313" key="5">
    <source>
        <dbReference type="Proteomes" id="UP000489600"/>
    </source>
</evidence>
<dbReference type="AlphaFoldDB" id="A0A565BIU6"/>
<feature type="region of interest" description="Disordered" evidence="2">
    <location>
        <begin position="534"/>
        <end position="576"/>
    </location>
</feature>
<accession>A0A565BIU6</accession>
<reference evidence="4" key="1">
    <citation type="submission" date="2019-07" db="EMBL/GenBank/DDBJ databases">
        <authorList>
            <person name="Dittberner H."/>
        </authorList>
    </citation>
    <scope>NUCLEOTIDE SEQUENCE [LARGE SCALE GENOMIC DNA]</scope>
</reference>
<dbReference type="InterPro" id="IPR019557">
    <property type="entry name" value="AminoTfrase-like_pln_mobile"/>
</dbReference>
<dbReference type="OrthoDB" id="1572276at2759"/>
<organism evidence="4 5">
    <name type="scientific">Arabis nemorensis</name>
    <dbReference type="NCBI Taxonomy" id="586526"/>
    <lineage>
        <taxon>Eukaryota</taxon>
        <taxon>Viridiplantae</taxon>
        <taxon>Streptophyta</taxon>
        <taxon>Embryophyta</taxon>
        <taxon>Tracheophyta</taxon>
        <taxon>Spermatophyta</taxon>
        <taxon>Magnoliopsida</taxon>
        <taxon>eudicotyledons</taxon>
        <taxon>Gunneridae</taxon>
        <taxon>Pentapetalae</taxon>
        <taxon>rosids</taxon>
        <taxon>malvids</taxon>
        <taxon>Brassicales</taxon>
        <taxon>Brassicaceae</taxon>
        <taxon>Arabideae</taxon>
        <taxon>Arabis</taxon>
    </lineage>
</organism>
<dbReference type="PANTHER" id="PTHR46033">
    <property type="entry name" value="PROTEIN MAIN-LIKE 2"/>
    <property type="match status" value="1"/>
</dbReference>
<dbReference type="InterPro" id="IPR044824">
    <property type="entry name" value="MAIN-like"/>
</dbReference>
<dbReference type="Proteomes" id="UP000489600">
    <property type="component" value="Unassembled WGS sequence"/>
</dbReference>
<proteinExistence type="predicted"/>
<dbReference type="EMBL" id="CABITT030000004">
    <property type="protein sequence ID" value="VVB00779.1"/>
    <property type="molecule type" value="Genomic_DNA"/>
</dbReference>
<comment type="caution">
    <text evidence="4">The sequence shown here is derived from an EMBL/GenBank/DDBJ whole genome shotgun (WGS) entry which is preliminary data.</text>
</comment>
<evidence type="ECO:0000259" key="3">
    <source>
        <dbReference type="Pfam" id="PF10536"/>
    </source>
</evidence>
<feature type="domain" description="Aminotransferase-like plant mobile" evidence="3">
    <location>
        <begin position="92"/>
        <end position="447"/>
    </location>
</feature>
<name>A0A565BIU6_9BRAS</name>
<evidence type="ECO:0000313" key="4">
    <source>
        <dbReference type="EMBL" id="VVB00779.1"/>
    </source>
</evidence>
<protein>
    <recommendedName>
        <fullName evidence="3">Aminotransferase-like plant mobile domain-containing protein</fullName>
    </recommendedName>
</protein>